<dbReference type="Proteomes" id="UP000286415">
    <property type="component" value="Unassembled WGS sequence"/>
</dbReference>
<gene>
    <name evidence="1" type="ORF">CSKR_201512</name>
</gene>
<proteinExistence type="predicted"/>
<name>A0A8T1MSD1_CLOSI</name>
<reference evidence="1 2" key="1">
    <citation type="journal article" date="2018" name="Biotechnol. Adv.">
        <title>Improved genomic resources and new bioinformatic workflow for the carcinogenic parasite Clonorchis sinensis: Biotechnological implications.</title>
        <authorList>
            <person name="Wang D."/>
            <person name="Korhonen P.K."/>
            <person name="Gasser R.B."/>
            <person name="Young N.D."/>
        </authorList>
    </citation>
    <scope>NUCLEOTIDE SEQUENCE [LARGE SCALE GENOMIC DNA]</scope>
    <source>
        <strain evidence="1">Cs-k2</strain>
    </source>
</reference>
<comment type="caution">
    <text evidence="1">The sequence shown here is derived from an EMBL/GenBank/DDBJ whole genome shotgun (WGS) entry which is preliminary data.</text>
</comment>
<accession>A0A8T1MSD1</accession>
<dbReference type="OrthoDB" id="6152726at2759"/>
<protein>
    <submittedName>
        <fullName evidence="1">Uncharacterized protein</fullName>
    </submittedName>
</protein>
<reference evidence="1 2" key="2">
    <citation type="journal article" date="2021" name="Genomics">
        <title>High-quality reference genome for Clonorchis sinensis.</title>
        <authorList>
            <person name="Young N.D."/>
            <person name="Stroehlein A.J."/>
            <person name="Kinkar L."/>
            <person name="Wang T."/>
            <person name="Sohn W.M."/>
            <person name="Chang B.C.H."/>
            <person name="Kaur P."/>
            <person name="Weisz D."/>
            <person name="Dudchenko O."/>
            <person name="Aiden E.L."/>
            <person name="Korhonen P.K."/>
            <person name="Gasser R.B."/>
        </authorList>
    </citation>
    <scope>NUCLEOTIDE SEQUENCE [LARGE SCALE GENOMIC DNA]</scope>
    <source>
        <strain evidence="1">Cs-k2</strain>
    </source>
</reference>
<dbReference type="EMBL" id="NIRI02000042">
    <property type="protein sequence ID" value="KAG5451766.1"/>
    <property type="molecule type" value="Genomic_DNA"/>
</dbReference>
<organism evidence="1 2">
    <name type="scientific">Clonorchis sinensis</name>
    <name type="common">Chinese liver fluke</name>
    <dbReference type="NCBI Taxonomy" id="79923"/>
    <lineage>
        <taxon>Eukaryota</taxon>
        <taxon>Metazoa</taxon>
        <taxon>Spiralia</taxon>
        <taxon>Lophotrochozoa</taxon>
        <taxon>Platyhelminthes</taxon>
        <taxon>Trematoda</taxon>
        <taxon>Digenea</taxon>
        <taxon>Opisthorchiida</taxon>
        <taxon>Opisthorchiata</taxon>
        <taxon>Opisthorchiidae</taxon>
        <taxon>Clonorchis</taxon>
    </lineage>
</organism>
<sequence>MRSAQQAFVVLRMIRHTYSRLTRMNFQILYGAYVRPLLEYANQVVHSRRRKHVIPIERVQRAATKMFSDLESVDYETRLTVLDCIGNLRSVDIGS</sequence>
<evidence type="ECO:0000313" key="1">
    <source>
        <dbReference type="EMBL" id="KAG5451766.1"/>
    </source>
</evidence>
<evidence type="ECO:0000313" key="2">
    <source>
        <dbReference type="Proteomes" id="UP000286415"/>
    </source>
</evidence>
<keyword evidence="2" id="KW-1185">Reference proteome</keyword>